<dbReference type="GO" id="GO:0008270">
    <property type="term" value="F:zinc ion binding"/>
    <property type="evidence" value="ECO:0007669"/>
    <property type="project" value="UniProtKB-KW"/>
</dbReference>
<name>A0A7J8XGD2_GOSAI</name>
<feature type="domain" description="RING-type" evidence="7">
    <location>
        <begin position="36"/>
        <end position="74"/>
    </location>
</feature>
<keyword evidence="9" id="KW-1185">Reference proteome</keyword>
<dbReference type="Gene3D" id="3.30.60.90">
    <property type="match status" value="1"/>
</dbReference>
<feature type="region of interest" description="Disordered" evidence="5">
    <location>
        <begin position="263"/>
        <end position="286"/>
    </location>
</feature>
<gene>
    <name evidence="8" type="ORF">Goari_013932</name>
</gene>
<evidence type="ECO:0000256" key="2">
    <source>
        <dbReference type="ARBA" id="ARBA00022771"/>
    </source>
</evidence>
<feature type="transmembrane region" description="Helical" evidence="6">
    <location>
        <begin position="12"/>
        <end position="30"/>
    </location>
</feature>
<dbReference type="PANTHER" id="PTHR15898">
    <property type="entry name" value="BIFUNCTIONAL APOPTOSIS REGULATOR"/>
    <property type="match status" value="1"/>
</dbReference>
<dbReference type="InterPro" id="IPR013083">
    <property type="entry name" value="Znf_RING/FYVE/PHD"/>
</dbReference>
<dbReference type="InterPro" id="IPR017907">
    <property type="entry name" value="Znf_RING_CS"/>
</dbReference>
<dbReference type="SUPFAM" id="SSF57850">
    <property type="entry name" value="RING/U-box"/>
    <property type="match status" value="3"/>
</dbReference>
<dbReference type="FunFam" id="3.30.60.90:FF:000014">
    <property type="entry name" value="E3 ubiquitin-protein ligase PRT1"/>
    <property type="match status" value="1"/>
</dbReference>
<evidence type="ECO:0000256" key="5">
    <source>
        <dbReference type="SAM" id="MobiDB-lite"/>
    </source>
</evidence>
<accession>A0A7J8XGD2</accession>
<proteinExistence type="predicted"/>
<feature type="domain" description="RING-type" evidence="7">
    <location>
        <begin position="182"/>
        <end position="220"/>
    </location>
</feature>
<evidence type="ECO:0000256" key="6">
    <source>
        <dbReference type="SAM" id="Phobius"/>
    </source>
</evidence>
<protein>
    <recommendedName>
        <fullName evidence="7">RING-type domain-containing protein</fullName>
    </recommendedName>
</protein>
<dbReference type="PROSITE" id="PS00518">
    <property type="entry name" value="ZF_RING_1"/>
    <property type="match status" value="1"/>
</dbReference>
<dbReference type="GO" id="GO:0043161">
    <property type="term" value="P:proteasome-mediated ubiquitin-dependent protein catabolic process"/>
    <property type="evidence" value="ECO:0007669"/>
    <property type="project" value="TreeGrafter"/>
</dbReference>
<evidence type="ECO:0000313" key="8">
    <source>
        <dbReference type="EMBL" id="MBA0686323.1"/>
    </source>
</evidence>
<keyword evidence="3" id="KW-0862">Zinc</keyword>
<dbReference type="EMBL" id="JABFAA010000007">
    <property type="protein sequence ID" value="MBA0686323.1"/>
    <property type="molecule type" value="Genomic_DNA"/>
</dbReference>
<keyword evidence="6" id="KW-0812">Transmembrane</keyword>
<dbReference type="PROSITE" id="PS50089">
    <property type="entry name" value="ZF_RING_2"/>
    <property type="match status" value="2"/>
</dbReference>
<dbReference type="AlphaFoldDB" id="A0A7J8XGD2"/>
<keyword evidence="1" id="KW-0479">Metal-binding</keyword>
<sequence length="443" mass="49588">MFPVILSIRLIFGKYLICSLFIYVVLGIFSTNPSFCFNNFFVTSKYADCGHISCFWCVHRSMSSRYESHCPVCRNPYSHFPSICEMLHFLLLKLYPITYKKREVQVLDEEKKLDCFSPEFNGHACESEADGEINHLRSSLQSSALSDYSSAGKEKHSVLIGQKQSCVSREENDQVSVADLLCTACKQLLFCPIVLNCGHVYCQTCIAIPADEMLRCQVCQCLHPKGSIKVCLTLDQFLAANFPKEYALRKDAVQLKQVSSKHEKPTTCSTEAGKQDSSPVQLPSGGEPHPHTHIGVGCDACGVNALLIVSYMSAYMSPIIGDRYQCKDCTEKIGFDLCGDCFKTRPKLPGRFNQRHTPEHKLELIKPADIVRRYGRLNRGSSSFFAFDEASENLENGLVPYALSSAFQEYIRNNNLAASLLEIDSMEDEDEESDEDVGAVSVE</sequence>
<dbReference type="Gene3D" id="3.30.40.10">
    <property type="entry name" value="Zinc/RING finger domain, C3HC4 (zinc finger)"/>
    <property type="match status" value="2"/>
</dbReference>
<evidence type="ECO:0000256" key="4">
    <source>
        <dbReference type="PROSITE-ProRule" id="PRU00175"/>
    </source>
</evidence>
<keyword evidence="6" id="KW-1133">Transmembrane helix</keyword>
<keyword evidence="6" id="KW-0472">Membrane</keyword>
<dbReference type="FunFam" id="3.30.40.10:FF:000489">
    <property type="entry name" value="E3 ubiquitin-protein ligase PRT1"/>
    <property type="match status" value="1"/>
</dbReference>
<reference evidence="8 9" key="1">
    <citation type="journal article" date="2019" name="Genome Biol. Evol.">
        <title>Insights into the evolution of the New World diploid cottons (Gossypium, subgenus Houzingenia) based on genome sequencing.</title>
        <authorList>
            <person name="Grover C.E."/>
            <person name="Arick M.A. 2nd"/>
            <person name="Thrash A."/>
            <person name="Conover J.L."/>
            <person name="Sanders W.S."/>
            <person name="Peterson D.G."/>
            <person name="Frelichowski J.E."/>
            <person name="Scheffler J.A."/>
            <person name="Scheffler B.E."/>
            <person name="Wendel J.F."/>
        </authorList>
    </citation>
    <scope>NUCLEOTIDE SEQUENCE [LARGE SCALE GENOMIC DNA]</scope>
    <source>
        <strain evidence="8">185</strain>
        <tissue evidence="8">Leaf</tissue>
    </source>
</reference>
<dbReference type="PANTHER" id="PTHR15898:SF13">
    <property type="entry name" value="BIFUNCTIONAL APOPTOSIS REGULATOR"/>
    <property type="match status" value="1"/>
</dbReference>
<evidence type="ECO:0000256" key="3">
    <source>
        <dbReference type="ARBA" id="ARBA00022833"/>
    </source>
</evidence>
<keyword evidence="2 4" id="KW-0863">Zinc-finger</keyword>
<dbReference type="Proteomes" id="UP000593577">
    <property type="component" value="Unassembled WGS sequence"/>
</dbReference>
<dbReference type="GO" id="GO:0061630">
    <property type="term" value="F:ubiquitin protein ligase activity"/>
    <property type="evidence" value="ECO:0007669"/>
    <property type="project" value="TreeGrafter"/>
</dbReference>
<dbReference type="InterPro" id="IPR001841">
    <property type="entry name" value="Znf_RING"/>
</dbReference>
<organism evidence="8 9">
    <name type="scientific">Gossypium aridum</name>
    <name type="common">American cotton</name>
    <name type="synonym">Erioxylum aridum</name>
    <dbReference type="NCBI Taxonomy" id="34290"/>
    <lineage>
        <taxon>Eukaryota</taxon>
        <taxon>Viridiplantae</taxon>
        <taxon>Streptophyta</taxon>
        <taxon>Embryophyta</taxon>
        <taxon>Tracheophyta</taxon>
        <taxon>Spermatophyta</taxon>
        <taxon>Magnoliopsida</taxon>
        <taxon>eudicotyledons</taxon>
        <taxon>Gunneridae</taxon>
        <taxon>Pentapetalae</taxon>
        <taxon>rosids</taxon>
        <taxon>malvids</taxon>
        <taxon>Malvales</taxon>
        <taxon>Malvaceae</taxon>
        <taxon>Malvoideae</taxon>
        <taxon>Gossypium</taxon>
    </lineage>
</organism>
<evidence type="ECO:0000256" key="1">
    <source>
        <dbReference type="ARBA" id="ARBA00022723"/>
    </source>
</evidence>
<dbReference type="SMART" id="SM00184">
    <property type="entry name" value="RING"/>
    <property type="match status" value="2"/>
</dbReference>
<feature type="compositionally biased region" description="Polar residues" evidence="5">
    <location>
        <begin position="266"/>
        <end position="281"/>
    </location>
</feature>
<dbReference type="InterPro" id="IPR043145">
    <property type="entry name" value="Znf_ZZ_sf"/>
</dbReference>
<evidence type="ECO:0000313" key="9">
    <source>
        <dbReference type="Proteomes" id="UP000593577"/>
    </source>
</evidence>
<evidence type="ECO:0000259" key="7">
    <source>
        <dbReference type="PROSITE" id="PS50089"/>
    </source>
</evidence>
<comment type="caution">
    <text evidence="8">The sequence shown here is derived from an EMBL/GenBank/DDBJ whole genome shotgun (WGS) entry which is preliminary data.</text>
</comment>